<evidence type="ECO:0000313" key="2">
    <source>
        <dbReference type="Proteomes" id="UP000203368"/>
    </source>
</evidence>
<organism evidence="1 2">
    <name type="scientific">Rhodococcus phage CosmicSans</name>
    <dbReference type="NCBI Taxonomy" id="1701851"/>
    <lineage>
        <taxon>Viruses</taxon>
        <taxon>Duplodnaviria</taxon>
        <taxon>Heunggongvirae</taxon>
        <taxon>Uroviricota</taxon>
        <taxon>Caudoviricetes</taxon>
        <taxon>Rerduovirus</taxon>
        <taxon>Rerduovirus RER2</taxon>
    </lineage>
</organism>
<accession>A0A0K2CM25</accession>
<proteinExistence type="predicted"/>
<name>A0A0K2CM25_9CAUD</name>
<protein>
    <submittedName>
        <fullName evidence="1">Uncharacterized protein</fullName>
    </submittedName>
</protein>
<dbReference type="KEGG" id="vg:26518012"/>
<dbReference type="EMBL" id="KT372002">
    <property type="protein sequence ID" value="ALA06504.1"/>
    <property type="molecule type" value="Genomic_DNA"/>
</dbReference>
<dbReference type="GeneID" id="26518012"/>
<reference evidence="1 2" key="1">
    <citation type="submission" date="2015-08" db="EMBL/GenBank/DDBJ databases">
        <authorList>
            <person name="Adesuyi A.O."/>
            <person name="Belay S."/>
            <person name="Corso A.D."/>
            <person name="Debo C.J."/>
            <person name="Downie J."/>
            <person name="Durmaz C."/>
            <person name="Espinoza J.R."/>
            <person name="Gilliam M.L."/>
            <person name="Gooden M.C."/>
            <person name="Hervey R.L."/>
            <person name="Ilanchezhian M."/>
            <person name="Kamara A."/>
            <person name="Lanao D.A."/>
            <person name="Malapati S.H."/>
            <person name="Moondra S."/>
            <person name="Mattei A.M."/>
            <person name="May C.J."/>
            <person name="Modlin S.E."/>
            <person name="Sadik I."/>
            <person name="Saulenas K.M."/>
            <person name="Allen E.A."/>
            <person name="Whitaker A.L."/>
            <person name="Awate O.A."/>
            <person name="Gray V.C."/>
            <person name="Buchser W.J."/>
            <person name="Saha M.S."/>
            <person name="Delesalle V.A."/>
            <person name="Bradley K.W."/>
            <person name="Asai D.J."/>
            <person name="Bowman C.A."/>
            <person name="Russell D.A."/>
            <person name="Pope W.H."/>
            <person name="Jacobs-Sera D."/>
            <person name="Hendrix R.W."/>
            <person name="Hatfull G.F."/>
        </authorList>
    </citation>
    <scope>NUCLEOTIDE SEQUENCE [LARGE SCALE GENOMIC DNA]</scope>
</reference>
<dbReference type="RefSeq" id="YP_009189710.1">
    <property type="nucleotide sequence ID" value="NC_028677.1"/>
</dbReference>
<dbReference type="Proteomes" id="UP000203368">
    <property type="component" value="Segment"/>
</dbReference>
<sequence>MLDSTVYFEVNVETFLHASREGNTMVVTRSLLVVDDDPWLEPVREALASAPFVVTSDEEELDPSFMFGRKRTTVYEIKEEV</sequence>
<gene>
    <name evidence="1" type="ORF">SEA_COSMICSANS_57</name>
</gene>
<evidence type="ECO:0000313" key="1">
    <source>
        <dbReference type="EMBL" id="ALA06504.1"/>
    </source>
</evidence>